<dbReference type="GO" id="GO:0005783">
    <property type="term" value="C:endoplasmic reticulum"/>
    <property type="evidence" value="ECO:0007669"/>
    <property type="project" value="TreeGrafter"/>
</dbReference>
<feature type="transmembrane region" description="Helical" evidence="5">
    <location>
        <begin position="119"/>
        <end position="136"/>
    </location>
</feature>
<feature type="transmembrane region" description="Helical" evidence="5">
    <location>
        <begin position="142"/>
        <end position="159"/>
    </location>
</feature>
<keyword evidence="3 5" id="KW-1133">Transmembrane helix</keyword>
<evidence type="ECO:0000256" key="2">
    <source>
        <dbReference type="ARBA" id="ARBA00022692"/>
    </source>
</evidence>
<keyword evidence="4 5" id="KW-0472">Membrane</keyword>
<organism evidence="7 8">
    <name type="scientific">Conidiobolus coronatus (strain ATCC 28846 / CBS 209.66 / NRRL 28638)</name>
    <name type="common">Delacroixia coronata</name>
    <dbReference type="NCBI Taxonomy" id="796925"/>
    <lineage>
        <taxon>Eukaryota</taxon>
        <taxon>Fungi</taxon>
        <taxon>Fungi incertae sedis</taxon>
        <taxon>Zoopagomycota</taxon>
        <taxon>Entomophthoromycotina</taxon>
        <taxon>Entomophthoromycetes</taxon>
        <taxon>Entomophthorales</taxon>
        <taxon>Ancylistaceae</taxon>
        <taxon>Conidiobolus</taxon>
    </lineage>
</organism>
<feature type="transmembrane region" description="Helical" evidence="5">
    <location>
        <begin position="171"/>
        <end position="194"/>
    </location>
</feature>
<name>A0A137NWI8_CONC2</name>
<accession>A0A137NWI8</accession>
<feature type="transmembrane region" description="Helical" evidence="5">
    <location>
        <begin position="200"/>
        <end position="220"/>
    </location>
</feature>
<feature type="transmembrane region" description="Helical" evidence="5">
    <location>
        <begin position="23"/>
        <end position="41"/>
    </location>
</feature>
<dbReference type="AlphaFoldDB" id="A0A137NWI8"/>
<dbReference type="PANTHER" id="PTHR13439">
    <property type="entry name" value="CT120 PROTEIN"/>
    <property type="match status" value="1"/>
</dbReference>
<feature type="domain" description="TLC" evidence="6">
    <location>
        <begin position="56"/>
        <end position="197"/>
    </location>
</feature>
<dbReference type="Pfam" id="PF03798">
    <property type="entry name" value="TRAM_LAG1_CLN8"/>
    <property type="match status" value="1"/>
</dbReference>
<sequence length="278" mass="31876">MTSAIEYPIQWSEILDVYPFKQTLIYTSISINLVFFTVYLLKLLPTPKQLSWLITLISSSTLTLSSTFFIYDLIKNPFDLTRFSTSTTFSVILSAFFFTTLIWDLVLGVIFYPKYVDPVTGWIHHIAYIFALLVITKQGFCQYYALMCPMEAPTVLLALGSINKKLRQDWLFGGVFFVTRIAYHMYSIISWYALTGDWRPVSIIVAFFPMHVIWFRGFILQQIRIAKKRKAEAENQGGDTTVPNPKDPLLNSFNGVSTSIEASAKDYGLKDRRASENK</sequence>
<evidence type="ECO:0000256" key="3">
    <source>
        <dbReference type="ARBA" id="ARBA00022989"/>
    </source>
</evidence>
<dbReference type="Proteomes" id="UP000070444">
    <property type="component" value="Unassembled WGS sequence"/>
</dbReference>
<evidence type="ECO:0000256" key="1">
    <source>
        <dbReference type="ARBA" id="ARBA00004141"/>
    </source>
</evidence>
<evidence type="ECO:0000313" key="8">
    <source>
        <dbReference type="Proteomes" id="UP000070444"/>
    </source>
</evidence>
<dbReference type="InterPro" id="IPR050846">
    <property type="entry name" value="TLCD"/>
</dbReference>
<reference evidence="7 8" key="1">
    <citation type="journal article" date="2015" name="Genome Biol. Evol.">
        <title>Phylogenomic analyses indicate that early fungi evolved digesting cell walls of algal ancestors of land plants.</title>
        <authorList>
            <person name="Chang Y."/>
            <person name="Wang S."/>
            <person name="Sekimoto S."/>
            <person name="Aerts A.L."/>
            <person name="Choi C."/>
            <person name="Clum A."/>
            <person name="LaButti K.M."/>
            <person name="Lindquist E.A."/>
            <person name="Yee Ngan C."/>
            <person name="Ohm R.A."/>
            <person name="Salamov A.A."/>
            <person name="Grigoriev I.V."/>
            <person name="Spatafora J.W."/>
            <person name="Berbee M.L."/>
        </authorList>
    </citation>
    <scope>NUCLEOTIDE SEQUENCE [LARGE SCALE GENOMIC DNA]</scope>
    <source>
        <strain evidence="7 8">NRRL 28638</strain>
    </source>
</reference>
<dbReference type="OMA" id="IMIVEIA"/>
<protein>
    <recommendedName>
        <fullName evidence="6">TLC domain-containing protein</fullName>
    </recommendedName>
</protein>
<dbReference type="PANTHER" id="PTHR13439:SF72">
    <property type="entry name" value="TLC DOMAIN-CONTAINING PROTEIN"/>
    <property type="match status" value="1"/>
</dbReference>
<dbReference type="GO" id="GO:0055088">
    <property type="term" value="P:lipid homeostasis"/>
    <property type="evidence" value="ECO:0007669"/>
    <property type="project" value="TreeGrafter"/>
</dbReference>
<feature type="transmembrane region" description="Helical" evidence="5">
    <location>
        <begin position="91"/>
        <end position="112"/>
    </location>
</feature>
<proteinExistence type="predicted"/>
<dbReference type="OrthoDB" id="341353at2759"/>
<feature type="transmembrane region" description="Helical" evidence="5">
    <location>
        <begin position="53"/>
        <end position="71"/>
    </location>
</feature>
<dbReference type="EMBL" id="KQ964653">
    <property type="protein sequence ID" value="KXN67190.1"/>
    <property type="molecule type" value="Genomic_DNA"/>
</dbReference>
<evidence type="ECO:0000256" key="5">
    <source>
        <dbReference type="SAM" id="Phobius"/>
    </source>
</evidence>
<evidence type="ECO:0000313" key="7">
    <source>
        <dbReference type="EMBL" id="KXN67190.1"/>
    </source>
</evidence>
<keyword evidence="2 5" id="KW-0812">Transmembrane</keyword>
<evidence type="ECO:0000256" key="4">
    <source>
        <dbReference type="ARBA" id="ARBA00023136"/>
    </source>
</evidence>
<keyword evidence="8" id="KW-1185">Reference proteome</keyword>
<gene>
    <name evidence="7" type="ORF">CONCODRAFT_43156</name>
</gene>
<evidence type="ECO:0000259" key="6">
    <source>
        <dbReference type="Pfam" id="PF03798"/>
    </source>
</evidence>
<dbReference type="InterPro" id="IPR006634">
    <property type="entry name" value="TLC-dom"/>
</dbReference>
<comment type="subcellular location">
    <subcellularLocation>
        <location evidence="1">Membrane</location>
        <topology evidence="1">Multi-pass membrane protein</topology>
    </subcellularLocation>
</comment>
<dbReference type="STRING" id="796925.A0A137NWI8"/>